<evidence type="ECO:0000313" key="11">
    <source>
        <dbReference type="Proteomes" id="UP000216147"/>
    </source>
</evidence>
<dbReference type="GO" id="GO:0008235">
    <property type="term" value="F:metalloexopeptidase activity"/>
    <property type="evidence" value="ECO:0007669"/>
    <property type="project" value="InterPro"/>
</dbReference>
<dbReference type="SUPFAM" id="SSF53187">
    <property type="entry name" value="Zn-dependent exopeptidases"/>
    <property type="match status" value="1"/>
</dbReference>
<dbReference type="AlphaFoldDB" id="A0A258HE86"/>
<dbReference type="InterPro" id="IPR007484">
    <property type="entry name" value="Peptidase_M28"/>
</dbReference>
<evidence type="ECO:0000259" key="9">
    <source>
        <dbReference type="Pfam" id="PF04389"/>
    </source>
</evidence>
<dbReference type="PANTHER" id="PTHR12147:SF56">
    <property type="entry name" value="AMINOPEPTIDASE YDR415C-RELATED"/>
    <property type="match status" value="1"/>
</dbReference>
<dbReference type="Gene3D" id="3.50.30.30">
    <property type="match status" value="1"/>
</dbReference>
<dbReference type="Gene3D" id="3.40.630.10">
    <property type="entry name" value="Zn peptidases"/>
    <property type="match status" value="1"/>
</dbReference>
<evidence type="ECO:0000256" key="6">
    <source>
        <dbReference type="ARBA" id="ARBA00022833"/>
    </source>
</evidence>
<comment type="caution">
    <text evidence="10">The sequence shown here is derived from an EMBL/GenBank/DDBJ whole genome shotgun (WGS) entry which is preliminary data.</text>
</comment>
<dbReference type="PANTHER" id="PTHR12147">
    <property type="entry name" value="METALLOPEPTIDASE M28 FAMILY MEMBER"/>
    <property type="match status" value="1"/>
</dbReference>
<dbReference type="InterPro" id="IPR045175">
    <property type="entry name" value="M28_fam"/>
</dbReference>
<evidence type="ECO:0000256" key="1">
    <source>
        <dbReference type="ARBA" id="ARBA00022438"/>
    </source>
</evidence>
<organism evidence="10 11">
    <name type="scientific">Brevundimonas subvibrioides</name>
    <dbReference type="NCBI Taxonomy" id="74313"/>
    <lineage>
        <taxon>Bacteria</taxon>
        <taxon>Pseudomonadati</taxon>
        <taxon>Pseudomonadota</taxon>
        <taxon>Alphaproteobacteria</taxon>
        <taxon>Caulobacterales</taxon>
        <taxon>Caulobacteraceae</taxon>
        <taxon>Brevundimonas</taxon>
    </lineage>
</organism>
<accession>A0A258HE86</accession>
<dbReference type="GO" id="GO:0004177">
    <property type="term" value="F:aminopeptidase activity"/>
    <property type="evidence" value="ECO:0007669"/>
    <property type="project" value="UniProtKB-KW"/>
</dbReference>
<keyword evidence="6" id="KW-0862">Zinc</keyword>
<sequence>MRSFTAIAALLAGLSLTAVAWAQDPAFDGARLSEHIRILSADDFEGRGIATPAEQKVIDYVSGQFEAAGLQPGGDNGGWTQAVALNRFSASNIQARLTVGDWTLPLAQGEQIVISSRRPGEDHVMLMDAPLVFVGYGVKAPERDWDDFKGQDMRGKILVVLVNDADFEEPALNTFGGRAMTYYGRWTYKYEEAARQGAAGVIIVHETDPASYGWTTVRNSWTGPNFDIVRANADERVPMESWIQRDVAVDLFQHAGLDFEALKVQARSRDFQPVTLEGAGMDVMFDVASQRIETHNIIGRLEGSTHPDETFLYTGHWDHIGVGTPDANGDAIFNGAIDNASGIAGLIELARVYAAGERPERSIVFIGFTAEESGLLGSEYYAANPIYPLATTVGGVNMDSANVYGRTAAFGVVGFGQSDFDERMAVIVEGQGRVIQPDGNPASGTYFRSDHFPLAKRGVPMAYAKSSGAFVEEPIAERLASRDAYTANRYHQAEDEWSADWDYSGQIQDLQVYWSLGQGLANSRDWPQWKDGSEFGPARAATAGERE</sequence>
<protein>
    <submittedName>
        <fullName evidence="10">Peptidase M20</fullName>
    </submittedName>
</protein>
<keyword evidence="4 8" id="KW-0732">Signal</keyword>
<keyword evidence="2" id="KW-0645">Protease</keyword>
<evidence type="ECO:0000256" key="8">
    <source>
        <dbReference type="SAM" id="SignalP"/>
    </source>
</evidence>
<dbReference type="GO" id="GO:0006508">
    <property type="term" value="P:proteolysis"/>
    <property type="evidence" value="ECO:0007669"/>
    <property type="project" value="UniProtKB-KW"/>
</dbReference>
<evidence type="ECO:0000313" key="10">
    <source>
        <dbReference type="EMBL" id="OYX54937.1"/>
    </source>
</evidence>
<evidence type="ECO:0000256" key="5">
    <source>
        <dbReference type="ARBA" id="ARBA00022801"/>
    </source>
</evidence>
<feature type="chain" id="PRO_5012039421" evidence="8">
    <location>
        <begin position="23"/>
        <end position="547"/>
    </location>
</feature>
<dbReference type="Pfam" id="PF04389">
    <property type="entry name" value="Peptidase_M28"/>
    <property type="match status" value="1"/>
</dbReference>
<name>A0A258HE86_9CAUL</name>
<evidence type="ECO:0000256" key="4">
    <source>
        <dbReference type="ARBA" id="ARBA00022729"/>
    </source>
</evidence>
<dbReference type="CDD" id="cd04821">
    <property type="entry name" value="PA_M28_1_2"/>
    <property type="match status" value="1"/>
</dbReference>
<reference evidence="10 11" key="1">
    <citation type="submission" date="2017-03" db="EMBL/GenBank/DDBJ databases">
        <title>Lifting the veil on microbial sulfur biogeochemistry in mining wastewaters.</title>
        <authorList>
            <person name="Kantor R.S."/>
            <person name="Colenbrander Nelson T."/>
            <person name="Marshall S."/>
            <person name="Bennett D."/>
            <person name="Apte S."/>
            <person name="Camacho D."/>
            <person name="Thomas B.C."/>
            <person name="Warren L.A."/>
            <person name="Banfield J.F."/>
        </authorList>
    </citation>
    <scope>NUCLEOTIDE SEQUENCE [LARGE SCALE GENOMIC DNA]</scope>
    <source>
        <strain evidence="10">32-68-21</strain>
    </source>
</reference>
<dbReference type="SUPFAM" id="SSF52025">
    <property type="entry name" value="PA domain"/>
    <property type="match status" value="1"/>
</dbReference>
<feature type="signal peptide" evidence="8">
    <location>
        <begin position="1"/>
        <end position="22"/>
    </location>
</feature>
<dbReference type="GO" id="GO:0046872">
    <property type="term" value="F:metal ion binding"/>
    <property type="evidence" value="ECO:0007669"/>
    <property type="project" value="UniProtKB-KW"/>
</dbReference>
<evidence type="ECO:0000256" key="3">
    <source>
        <dbReference type="ARBA" id="ARBA00022723"/>
    </source>
</evidence>
<feature type="domain" description="Peptidase M28" evidence="9">
    <location>
        <begin position="296"/>
        <end position="513"/>
    </location>
</feature>
<keyword evidence="1" id="KW-0031">Aminopeptidase</keyword>
<dbReference type="Proteomes" id="UP000216147">
    <property type="component" value="Unassembled WGS sequence"/>
</dbReference>
<feature type="region of interest" description="Disordered" evidence="7">
    <location>
        <begin position="526"/>
        <end position="547"/>
    </location>
</feature>
<keyword evidence="5" id="KW-0378">Hydrolase</keyword>
<dbReference type="EMBL" id="NCEQ01000018">
    <property type="protein sequence ID" value="OYX54937.1"/>
    <property type="molecule type" value="Genomic_DNA"/>
</dbReference>
<keyword evidence="3" id="KW-0479">Metal-binding</keyword>
<dbReference type="InterPro" id="IPR046450">
    <property type="entry name" value="PA_dom_sf"/>
</dbReference>
<dbReference type="FunFam" id="3.40.630.10:FF:000088">
    <property type="entry name" value="Peptidase M20"/>
    <property type="match status" value="1"/>
</dbReference>
<proteinExistence type="predicted"/>
<gene>
    <name evidence="10" type="ORF">B7Y86_14940</name>
</gene>
<evidence type="ECO:0000256" key="7">
    <source>
        <dbReference type="SAM" id="MobiDB-lite"/>
    </source>
</evidence>
<evidence type="ECO:0000256" key="2">
    <source>
        <dbReference type="ARBA" id="ARBA00022670"/>
    </source>
</evidence>